<keyword evidence="2" id="KW-1185">Reference proteome</keyword>
<sequence length="205" mass="23512">MNINGLSQCELLCRNVPKACNDNGNLVDYKLESCSADNNVWNHVKSCWRNQCEDLDEDFDFYAQSSMSVLDDLALSPSKNAKVFVLYRESNEKKEPLVIFQANSTHLPGFDGRVLRIRHMVMSPNYDYGDVNKEEYKEILAETFAQATALAGSELESKHVKFHFRTPSDLYFFREMRPSLEEEEEIKDVKAYGAWISFSLVVAEA</sequence>
<evidence type="ECO:0000313" key="2">
    <source>
        <dbReference type="Proteomes" id="UP000076595"/>
    </source>
</evidence>
<name>A0ABN4NLV8_9PROT</name>
<reference evidence="1 2" key="1">
    <citation type="submission" date="2015-03" db="EMBL/GenBank/DDBJ databases">
        <title>Genome study of Acetobacter sp. SLV-7.</title>
        <authorList>
            <person name="Cho G.Y."/>
            <person name="Jeon C.O."/>
        </authorList>
    </citation>
    <scope>NUCLEOTIDE SEQUENCE [LARGE SCALE GENOMIC DNA]</scope>
    <source>
        <strain evidence="1 2">SLV-7</strain>
    </source>
</reference>
<protein>
    <submittedName>
        <fullName evidence="1">Uncharacterized protein</fullName>
    </submittedName>
</protein>
<dbReference type="Proteomes" id="UP000076595">
    <property type="component" value="Chromosome"/>
</dbReference>
<organism evidence="1 2">
    <name type="scientific">Acetobacter oryzifermentans</name>
    <dbReference type="NCBI Taxonomy" id="1633874"/>
    <lineage>
        <taxon>Bacteria</taxon>
        <taxon>Pseudomonadati</taxon>
        <taxon>Pseudomonadota</taxon>
        <taxon>Alphaproteobacteria</taxon>
        <taxon>Acetobacterales</taxon>
        <taxon>Acetobacteraceae</taxon>
        <taxon>Acetobacter</taxon>
    </lineage>
</organism>
<proteinExistence type="predicted"/>
<dbReference type="EMBL" id="CP011120">
    <property type="protein sequence ID" value="ANA12930.1"/>
    <property type="molecule type" value="Genomic_DNA"/>
</dbReference>
<gene>
    <name evidence="1" type="ORF">WG31_01975</name>
</gene>
<accession>A0ABN4NLV8</accession>
<evidence type="ECO:0000313" key="1">
    <source>
        <dbReference type="EMBL" id="ANA12930.1"/>
    </source>
</evidence>